<name>A0A9D4S855_DREPO</name>
<dbReference type="EMBL" id="JAIWYP010000001">
    <property type="protein sequence ID" value="KAH3894043.1"/>
    <property type="molecule type" value="Genomic_DNA"/>
</dbReference>
<gene>
    <name evidence="1" type="ORF">DPMN_018200</name>
</gene>
<accession>A0A9D4S855</accession>
<evidence type="ECO:0000313" key="1">
    <source>
        <dbReference type="EMBL" id="KAH3894043.1"/>
    </source>
</evidence>
<reference evidence="1" key="2">
    <citation type="submission" date="2020-11" db="EMBL/GenBank/DDBJ databases">
        <authorList>
            <person name="McCartney M.A."/>
            <person name="Auch B."/>
            <person name="Kono T."/>
            <person name="Mallez S."/>
            <person name="Becker A."/>
            <person name="Gohl D.M."/>
            <person name="Silverstein K.A.T."/>
            <person name="Koren S."/>
            <person name="Bechman K.B."/>
            <person name="Herman A."/>
            <person name="Abrahante J.E."/>
            <person name="Garbe J."/>
        </authorList>
    </citation>
    <scope>NUCLEOTIDE SEQUENCE</scope>
    <source>
        <strain evidence="1">Duluth1</strain>
        <tissue evidence="1">Whole animal</tissue>
    </source>
</reference>
<organism evidence="1 2">
    <name type="scientific">Dreissena polymorpha</name>
    <name type="common">Zebra mussel</name>
    <name type="synonym">Mytilus polymorpha</name>
    <dbReference type="NCBI Taxonomy" id="45954"/>
    <lineage>
        <taxon>Eukaryota</taxon>
        <taxon>Metazoa</taxon>
        <taxon>Spiralia</taxon>
        <taxon>Lophotrochozoa</taxon>
        <taxon>Mollusca</taxon>
        <taxon>Bivalvia</taxon>
        <taxon>Autobranchia</taxon>
        <taxon>Heteroconchia</taxon>
        <taxon>Euheterodonta</taxon>
        <taxon>Imparidentia</taxon>
        <taxon>Neoheterodontei</taxon>
        <taxon>Myida</taxon>
        <taxon>Dreissenoidea</taxon>
        <taxon>Dreissenidae</taxon>
        <taxon>Dreissena</taxon>
    </lineage>
</organism>
<comment type="caution">
    <text evidence="1">The sequence shown here is derived from an EMBL/GenBank/DDBJ whole genome shotgun (WGS) entry which is preliminary data.</text>
</comment>
<protein>
    <submittedName>
        <fullName evidence="1">Uncharacterized protein</fullName>
    </submittedName>
</protein>
<keyword evidence="2" id="KW-1185">Reference proteome</keyword>
<reference evidence="1" key="1">
    <citation type="journal article" date="2019" name="bioRxiv">
        <title>The Genome of the Zebra Mussel, Dreissena polymorpha: A Resource for Invasive Species Research.</title>
        <authorList>
            <person name="McCartney M.A."/>
            <person name="Auch B."/>
            <person name="Kono T."/>
            <person name="Mallez S."/>
            <person name="Zhang Y."/>
            <person name="Obille A."/>
            <person name="Becker A."/>
            <person name="Abrahante J.E."/>
            <person name="Garbe J."/>
            <person name="Badalamenti J.P."/>
            <person name="Herman A."/>
            <person name="Mangelson H."/>
            <person name="Liachko I."/>
            <person name="Sullivan S."/>
            <person name="Sone E.D."/>
            <person name="Koren S."/>
            <person name="Silverstein K.A.T."/>
            <person name="Beckman K.B."/>
            <person name="Gohl D.M."/>
        </authorList>
    </citation>
    <scope>NUCLEOTIDE SEQUENCE</scope>
    <source>
        <strain evidence="1">Duluth1</strain>
        <tissue evidence="1">Whole animal</tissue>
    </source>
</reference>
<evidence type="ECO:0000313" key="2">
    <source>
        <dbReference type="Proteomes" id="UP000828390"/>
    </source>
</evidence>
<sequence>MKTSLFAGGGSGDLWGSMPVTSGVAKNTSNTEKKKIMCMKTPIVTIAHSFIVPPSSACTRSPVKFLELKKCVYPNQYRYCLCRSQKPMYR</sequence>
<proteinExistence type="predicted"/>
<dbReference type="AlphaFoldDB" id="A0A9D4S855"/>
<dbReference type="Proteomes" id="UP000828390">
    <property type="component" value="Unassembled WGS sequence"/>
</dbReference>